<sequence length="82" mass="9550">MPNPHKALFIACKNNDVDTVKSLIDRHPNINVNKQFYYDNDEYYGYNALSLSCTYGYIRIVKLLLTVKGIQLNKLFEEFGNE</sequence>
<organism evidence="1">
    <name type="scientific">Terrestrivirus sp</name>
    <dbReference type="NCBI Taxonomy" id="2487775"/>
    <lineage>
        <taxon>Viruses</taxon>
        <taxon>Varidnaviria</taxon>
        <taxon>Bamfordvirae</taxon>
        <taxon>Nucleocytoviricota</taxon>
        <taxon>Megaviricetes</taxon>
        <taxon>Imitervirales</taxon>
        <taxon>Mimiviridae</taxon>
        <taxon>Klosneuvirinae</taxon>
    </lineage>
</organism>
<evidence type="ECO:0000313" key="1">
    <source>
        <dbReference type="EMBL" id="AYV75875.1"/>
    </source>
</evidence>
<dbReference type="Gene3D" id="1.25.40.20">
    <property type="entry name" value="Ankyrin repeat-containing domain"/>
    <property type="match status" value="1"/>
</dbReference>
<gene>
    <name evidence="1" type="ORF">Terrestrivirus3_144</name>
</gene>
<dbReference type="SUPFAM" id="SSF48403">
    <property type="entry name" value="Ankyrin repeat"/>
    <property type="match status" value="1"/>
</dbReference>
<protein>
    <submittedName>
        <fullName evidence="1">Uncharacterized protein</fullName>
    </submittedName>
</protein>
<dbReference type="EMBL" id="MK071981">
    <property type="protein sequence ID" value="AYV75875.1"/>
    <property type="molecule type" value="Genomic_DNA"/>
</dbReference>
<name>A0A3G4ZM03_9VIRU</name>
<dbReference type="InterPro" id="IPR036770">
    <property type="entry name" value="Ankyrin_rpt-contain_sf"/>
</dbReference>
<proteinExistence type="predicted"/>
<accession>A0A3G4ZM03</accession>
<dbReference type="SMART" id="SM00248">
    <property type="entry name" value="ANK"/>
    <property type="match status" value="2"/>
</dbReference>
<dbReference type="Pfam" id="PF12796">
    <property type="entry name" value="Ank_2"/>
    <property type="match status" value="1"/>
</dbReference>
<dbReference type="InterPro" id="IPR002110">
    <property type="entry name" value="Ankyrin_rpt"/>
</dbReference>
<reference evidence="1" key="1">
    <citation type="submission" date="2018-10" db="EMBL/GenBank/DDBJ databases">
        <title>Hidden diversity of soil giant viruses.</title>
        <authorList>
            <person name="Schulz F."/>
            <person name="Alteio L."/>
            <person name="Goudeau D."/>
            <person name="Ryan E.M."/>
            <person name="Malmstrom R.R."/>
            <person name="Blanchard J."/>
            <person name="Woyke T."/>
        </authorList>
    </citation>
    <scope>NUCLEOTIDE SEQUENCE</scope>
    <source>
        <strain evidence="1">TEV1</strain>
    </source>
</reference>